<keyword evidence="4" id="KW-1185">Reference proteome</keyword>
<dbReference type="PANTHER" id="PTHR33408:SF2">
    <property type="entry name" value="TRANSPOSASE DDE DOMAIN-CONTAINING PROTEIN"/>
    <property type="match status" value="1"/>
</dbReference>
<accession>A0A6I3LU67</accession>
<evidence type="ECO:0000256" key="1">
    <source>
        <dbReference type="SAM" id="MobiDB-lite"/>
    </source>
</evidence>
<dbReference type="EMBL" id="WMJX01000118">
    <property type="protein sequence ID" value="MTG99515.1"/>
    <property type="molecule type" value="Genomic_DNA"/>
</dbReference>
<dbReference type="Proteomes" id="UP000438760">
    <property type="component" value="Unassembled WGS sequence"/>
</dbReference>
<feature type="domain" description="Transposase DDE" evidence="2">
    <location>
        <begin position="248"/>
        <end position="372"/>
    </location>
</feature>
<protein>
    <submittedName>
        <fullName evidence="3">IS1182 family transposase</fullName>
    </submittedName>
</protein>
<evidence type="ECO:0000259" key="2">
    <source>
        <dbReference type="Pfam" id="PF13751"/>
    </source>
</evidence>
<proteinExistence type="predicted"/>
<evidence type="ECO:0000313" key="4">
    <source>
        <dbReference type="Proteomes" id="UP000438760"/>
    </source>
</evidence>
<gene>
    <name evidence="3" type="ORF">GJV76_15570</name>
</gene>
<dbReference type="NCBIfam" id="NF033551">
    <property type="entry name" value="transpos_IS1182"/>
    <property type="match status" value="1"/>
</dbReference>
<name>A0A6I3LU67_9FLAO</name>
<dbReference type="InterPro" id="IPR047629">
    <property type="entry name" value="IS1182_transpos"/>
</dbReference>
<feature type="non-terminal residue" evidence="3">
    <location>
        <position position="1"/>
    </location>
</feature>
<dbReference type="Pfam" id="PF13751">
    <property type="entry name" value="DDE_Tnp_1_6"/>
    <property type="match status" value="1"/>
</dbReference>
<dbReference type="RefSeq" id="WP_155093493.1">
    <property type="nucleotide sequence ID" value="NZ_WMJX01000118.1"/>
</dbReference>
<comment type="caution">
    <text evidence="3">The sequence shown here is derived from an EMBL/GenBank/DDBJ whole genome shotgun (WGS) entry which is preliminary data.</text>
</comment>
<evidence type="ECO:0000313" key="3">
    <source>
        <dbReference type="EMBL" id="MTG99515.1"/>
    </source>
</evidence>
<dbReference type="AlphaFoldDB" id="A0A6I3LU67"/>
<sequence length="410" mass="48084">YVSLQVQYIDGTKIESSSNRYTFVWRGSVEKNKAKLETKIQDVLTEIEGQIKQDQSELAKEHCSKNIDSLELKEKVTQLNKHRADLPKPTAKQLKQLEDEHLPRLQKYEQQLETLGTRNSYSKTDPDATFMRMKEDHMKNGQLKPAYNTQISTENQFITHYTIAQKSTDTTTLINHLETFEQTYAQQSKEVVADAGYGSEENYLYLLEREITPYVKFNYFHMEQKRAWKNNPFLQHNLYYNKLFDYILCPNGEKLPNIGSSTKYTTTGFASKIHLYQASNCLKCSLKELCNKAAENRTVSMNHRLVQIKQHIRELLNSERGKYHRSKRPVEVEAVFGQLKSNNKFTRFTLRGLEMVEIEFGLMALAHNLRKLTKNREKSTLNNNFHPKKETDKRKMTNYKSKTRFNCKNF</sequence>
<dbReference type="OrthoDB" id="1121830at2"/>
<organism evidence="3 4">
    <name type="scientific">Myroides albus</name>
    <dbReference type="NCBI Taxonomy" id="2562892"/>
    <lineage>
        <taxon>Bacteria</taxon>
        <taxon>Pseudomonadati</taxon>
        <taxon>Bacteroidota</taxon>
        <taxon>Flavobacteriia</taxon>
        <taxon>Flavobacteriales</taxon>
        <taxon>Flavobacteriaceae</taxon>
        <taxon>Myroides</taxon>
    </lineage>
</organism>
<dbReference type="PANTHER" id="PTHR33408">
    <property type="entry name" value="TRANSPOSASE"/>
    <property type="match status" value="1"/>
</dbReference>
<feature type="region of interest" description="Disordered" evidence="1">
    <location>
        <begin position="377"/>
        <end position="402"/>
    </location>
</feature>
<reference evidence="3 4" key="1">
    <citation type="submission" date="2019-11" db="EMBL/GenBank/DDBJ databases">
        <title>Genome of Strain BIT-d1.</title>
        <authorList>
            <person name="Yang Y."/>
        </authorList>
    </citation>
    <scope>NUCLEOTIDE SEQUENCE [LARGE SCALE GENOMIC DNA]</scope>
    <source>
        <strain evidence="3 4">BIT-d1</strain>
    </source>
</reference>
<dbReference type="InterPro" id="IPR025668">
    <property type="entry name" value="Tnp_DDE_dom"/>
</dbReference>